<evidence type="ECO:0000256" key="5">
    <source>
        <dbReference type="ARBA" id="ARBA00093604"/>
    </source>
</evidence>
<evidence type="ECO:0000256" key="1">
    <source>
        <dbReference type="ARBA" id="ARBA00022857"/>
    </source>
</evidence>
<evidence type="ECO:0000256" key="2">
    <source>
        <dbReference type="ARBA" id="ARBA00022990"/>
    </source>
</evidence>
<dbReference type="GO" id="GO:0005737">
    <property type="term" value="C:cytoplasm"/>
    <property type="evidence" value="ECO:0007669"/>
    <property type="project" value="TreeGrafter"/>
</dbReference>
<dbReference type="GO" id="GO:0003824">
    <property type="term" value="F:catalytic activity"/>
    <property type="evidence" value="ECO:0007669"/>
    <property type="project" value="UniProtKB-ARBA"/>
</dbReference>
<dbReference type="CDD" id="cd05250">
    <property type="entry name" value="CC3_like_SDR_a"/>
    <property type="match status" value="1"/>
</dbReference>
<keyword evidence="9" id="KW-1185">Reference proteome</keyword>
<keyword evidence="1" id="KW-0521">NADP</keyword>
<dbReference type="FunFam" id="3.40.50.720:FF:000271">
    <property type="entry name" value="oxidoreductase HTATIP2 isoform X1"/>
    <property type="match status" value="1"/>
</dbReference>
<gene>
    <name evidence="10" type="primary">LOC111119795</name>
</gene>
<dbReference type="KEGG" id="cvn:111119795"/>
<dbReference type="PANTHER" id="PTHR14097:SF7">
    <property type="entry name" value="OXIDOREDUCTASE HTATIP2"/>
    <property type="match status" value="1"/>
</dbReference>
<organism evidence="9 10">
    <name type="scientific">Crassostrea virginica</name>
    <name type="common">Eastern oyster</name>
    <dbReference type="NCBI Taxonomy" id="6565"/>
    <lineage>
        <taxon>Eukaryota</taxon>
        <taxon>Metazoa</taxon>
        <taxon>Spiralia</taxon>
        <taxon>Lophotrochozoa</taxon>
        <taxon>Mollusca</taxon>
        <taxon>Bivalvia</taxon>
        <taxon>Autobranchia</taxon>
        <taxon>Pteriomorphia</taxon>
        <taxon>Ostreida</taxon>
        <taxon>Ostreoidea</taxon>
        <taxon>Ostreidae</taxon>
        <taxon>Crassostrea</taxon>
    </lineage>
</organism>
<dbReference type="Pfam" id="PF13460">
    <property type="entry name" value="NAD_binding_10"/>
    <property type="match status" value="1"/>
</dbReference>
<evidence type="ECO:0000313" key="10">
    <source>
        <dbReference type="RefSeq" id="XP_022316004.1"/>
    </source>
</evidence>
<evidence type="ECO:0000259" key="8">
    <source>
        <dbReference type="Pfam" id="PF13460"/>
    </source>
</evidence>
<dbReference type="OrthoDB" id="430436at2759"/>
<dbReference type="GO" id="GO:0051170">
    <property type="term" value="P:import into nucleus"/>
    <property type="evidence" value="ECO:0007669"/>
    <property type="project" value="TreeGrafter"/>
</dbReference>
<evidence type="ECO:0000256" key="6">
    <source>
        <dbReference type="SAM" id="MobiDB-lite"/>
    </source>
</evidence>
<comment type="subunit">
    <text evidence="4">Monomer. Forms homodimers during oxidative stress. Interacts (via N-terminus) with elongation factor EEF1A1 (via middle-region); the interaction is direct and competes with EEF1A1 binding to guanyl-nucleotide exchange factor EEF1B2, thereby inhibiting GDP for GTP exchange and reactivation of EEF1A1. Interacts with nuclear transport receptors XPO4, IPO5/RANBP5, IPO7, IPO9 and KPNB1 as well as GCN1L1/GCN1 and LRPPRC probably through their HEAT repeats. Binds NCOA5/CIA.</text>
</comment>
<protein>
    <recommendedName>
        <fullName evidence="5">Protein HTATIP2</fullName>
    </recommendedName>
</protein>
<dbReference type="Proteomes" id="UP000694844">
    <property type="component" value="Chromosome 1"/>
</dbReference>
<dbReference type="InterPro" id="IPR036291">
    <property type="entry name" value="NAD(P)-bd_dom_sf"/>
</dbReference>
<keyword evidence="7" id="KW-1133">Transmembrane helix</keyword>
<evidence type="ECO:0000256" key="3">
    <source>
        <dbReference type="ARBA" id="ARBA00023157"/>
    </source>
</evidence>
<dbReference type="Gene3D" id="3.40.50.720">
    <property type="entry name" value="NAD(P)-binding Rossmann-like Domain"/>
    <property type="match status" value="1"/>
</dbReference>
<accession>A0A8B8CLC6</accession>
<dbReference type="RefSeq" id="XP_022316004.1">
    <property type="nucleotide sequence ID" value="XM_022460296.1"/>
</dbReference>
<dbReference type="GeneID" id="111119795"/>
<feature type="domain" description="NAD(P)-binding" evidence="8">
    <location>
        <begin position="73"/>
        <end position="185"/>
    </location>
</feature>
<name>A0A8B8CLC6_CRAVI</name>
<dbReference type="SUPFAM" id="SSF51735">
    <property type="entry name" value="NAD(P)-binding Rossmann-fold domains"/>
    <property type="match status" value="1"/>
</dbReference>
<dbReference type="AlphaFoldDB" id="A0A8B8CLC6"/>
<evidence type="ECO:0000256" key="4">
    <source>
        <dbReference type="ARBA" id="ARBA00093483"/>
    </source>
</evidence>
<sequence>MRFLWFNLDCRDSAPGVCIAFLTLGIFWACLISIYDLAIVHDTYTIFSMATEREQNLEKFKREDHAAFVIGYTGETGKELVKELDLTKAFKRVVLIGRRETNITDKLGEGFEERVVDFDNLDDYRDAFDGCDVGFNALGTTRAKSGPQGFVKVDHDYVLKAAEIAKASGCNHFIHTSSQGSDKNSSLLYTRTKGQVEESLKVIHFNRLSIFRPGILICDREESRPSESFFRTVLKPIFYFFPAAISTPTEVVARAMVNNAISPPSDNKTELFENKAIHMMAGNIKPKPGEMVKPAKKQQTAENQEL</sequence>
<dbReference type="InterPro" id="IPR016040">
    <property type="entry name" value="NAD(P)-bd_dom"/>
</dbReference>
<keyword evidence="2" id="KW-0007">Acetylation</keyword>
<proteinExistence type="predicted"/>
<evidence type="ECO:0000313" key="9">
    <source>
        <dbReference type="Proteomes" id="UP000694844"/>
    </source>
</evidence>
<keyword evidence="3" id="KW-1015">Disulfide bond</keyword>
<feature type="compositionally biased region" description="Polar residues" evidence="6">
    <location>
        <begin position="297"/>
        <end position="306"/>
    </location>
</feature>
<reference evidence="9" key="1">
    <citation type="submission" date="2024-06" db="UniProtKB">
        <authorList>
            <consortium name="RefSeq"/>
        </authorList>
    </citation>
    <scope>NUCLEOTIDE SEQUENCE [LARGE SCALE GENOMIC DNA]</scope>
</reference>
<dbReference type="PANTHER" id="PTHR14097">
    <property type="entry name" value="OXIDOREDUCTASE HTATIP2"/>
    <property type="match status" value="1"/>
</dbReference>
<feature type="region of interest" description="Disordered" evidence="6">
    <location>
        <begin position="284"/>
        <end position="306"/>
    </location>
</feature>
<feature type="transmembrane region" description="Helical" evidence="7">
    <location>
        <begin position="12"/>
        <end position="35"/>
    </location>
</feature>
<keyword evidence="7" id="KW-0812">Transmembrane</keyword>
<keyword evidence="7" id="KW-0472">Membrane</keyword>
<reference evidence="10" key="2">
    <citation type="submission" date="2025-08" db="UniProtKB">
        <authorList>
            <consortium name="RefSeq"/>
        </authorList>
    </citation>
    <scope>IDENTIFICATION</scope>
    <source>
        <tissue evidence="10">Whole sample</tissue>
    </source>
</reference>
<evidence type="ECO:0000256" key="7">
    <source>
        <dbReference type="SAM" id="Phobius"/>
    </source>
</evidence>